<evidence type="ECO:0000313" key="2">
    <source>
        <dbReference type="Proteomes" id="UP000750502"/>
    </source>
</evidence>
<reference evidence="1" key="1">
    <citation type="journal article" date="2020" name="bioRxiv">
        <title>Historical genomics reveals the evolutionary mechanisms behind multiple outbreaks of the host-specific coffee wilt pathogen Fusarium xylarioides.</title>
        <authorList>
            <person name="Peck D."/>
            <person name="Nowell R.W."/>
            <person name="Flood J."/>
            <person name="Ryan M.J."/>
            <person name="Barraclough T.G."/>
        </authorList>
    </citation>
    <scope>NUCLEOTIDE SEQUENCE</scope>
    <source>
        <strain evidence="1">IMI 127659i</strain>
    </source>
</reference>
<dbReference type="AlphaFoldDB" id="A0A9P7L3C7"/>
<keyword evidence="2" id="KW-1185">Reference proteome</keyword>
<evidence type="ECO:0000313" key="1">
    <source>
        <dbReference type="EMBL" id="KAG5762671.1"/>
    </source>
</evidence>
<protein>
    <submittedName>
        <fullName evidence="1">Uncharacterized protein</fullName>
    </submittedName>
</protein>
<comment type="caution">
    <text evidence="1">The sequence shown here is derived from an EMBL/GenBank/DDBJ whole genome shotgun (WGS) entry which is preliminary data.</text>
</comment>
<reference evidence="1" key="2">
    <citation type="submission" date="2020-10" db="EMBL/GenBank/DDBJ databases">
        <authorList>
            <person name="Peck L.D."/>
            <person name="Nowell R.W."/>
            <person name="Flood J."/>
            <person name="Ryan M.J."/>
            <person name="Barraclough T.G."/>
        </authorList>
    </citation>
    <scope>NUCLEOTIDE SEQUENCE</scope>
    <source>
        <strain evidence="1">IMI 127659i</strain>
    </source>
</reference>
<accession>A0A9P7L3C7</accession>
<gene>
    <name evidence="1" type="ORF">H9Q72_009231</name>
</gene>
<organism evidence="1 2">
    <name type="scientific">Fusarium xylarioides</name>
    <dbReference type="NCBI Taxonomy" id="221167"/>
    <lineage>
        <taxon>Eukaryota</taxon>
        <taxon>Fungi</taxon>
        <taxon>Dikarya</taxon>
        <taxon>Ascomycota</taxon>
        <taxon>Pezizomycotina</taxon>
        <taxon>Sordariomycetes</taxon>
        <taxon>Hypocreomycetidae</taxon>
        <taxon>Hypocreales</taxon>
        <taxon>Nectriaceae</taxon>
        <taxon>Fusarium</taxon>
        <taxon>Fusarium fujikuroi species complex</taxon>
    </lineage>
</organism>
<dbReference type="EMBL" id="JADFTT010000358">
    <property type="protein sequence ID" value="KAG5762671.1"/>
    <property type="molecule type" value="Genomic_DNA"/>
</dbReference>
<dbReference type="Proteomes" id="UP000750502">
    <property type="component" value="Unassembled WGS sequence"/>
</dbReference>
<sequence length="278" mass="31938">MTRTKGSLAKPSISMKRARYVLSSVLACPELMTGEDLRYAYATQVNVNGTIENDRITIEGIMDACGDFVRVTEGRYHTIHASASDFLTRPKDEWESEDMNISYFQVNLVEAQKSMSLACFKYIKCIDLGYPLTDGGASSLSSRYTFFSYVARYLPLHLAEAPRENHQVRIETSKFVKTHQFCALIEYILATSQNSLPNDFLGSMYYWGEIFAWTWMELVRAFHLELDWNWIAEKETWAFKTNITNHGSLWHFSFQQMPKDWLNNRPGLSQGLRATIGA</sequence>
<dbReference type="OrthoDB" id="1658288at2759"/>
<proteinExistence type="predicted"/>
<name>A0A9P7L3C7_9HYPO</name>